<reference evidence="2 3" key="1">
    <citation type="submission" date="2018-03" db="EMBL/GenBank/DDBJ databases">
        <title>Genomic Encyclopedia of Archaeal and Bacterial Type Strains, Phase II (KMG-II): from individual species to whole genera.</title>
        <authorList>
            <person name="Goeker M."/>
        </authorList>
    </citation>
    <scope>NUCLEOTIDE SEQUENCE [LARGE SCALE GENOMIC DNA]</scope>
    <source>
        <strain evidence="2 3">DSM 100214</strain>
    </source>
</reference>
<keyword evidence="1" id="KW-0175">Coiled coil</keyword>
<proteinExistence type="predicted"/>
<feature type="coiled-coil region" evidence="1">
    <location>
        <begin position="242"/>
        <end position="269"/>
    </location>
</feature>
<evidence type="ECO:0000313" key="2">
    <source>
        <dbReference type="EMBL" id="PXV61860.1"/>
    </source>
</evidence>
<sequence length="320" mass="37884">MTDYRTEILDASDKIIQRLYDLITFFEDPVIMKIYLQSQVIHKLFEENPDIDINKLELYHIQFTTTLIDLLEKIRKKNERMVNMMENEIELNSDMIAKLKQAITQEGGFEAEKLQQAQRITRSIYNLHKALSTQSSEYPYTDNINAFSLKYYKGYFFDADPQLLTSLTTYNHSDAYRNTFGAIDKKLLTVLVKKSYKVQFCFGIRINNTLMEIYKIGDEESYFSFQPTKNNFLPCDINIFPYKEWESESSKKERSIKELMQKNHQLEKDIKFNLRHIDSDISLLLDENLKRITELDFLADLENIDIQANTLRTMIETKMI</sequence>
<organism evidence="2 3">
    <name type="scientific">Dysgonomonas alginatilytica</name>
    <dbReference type="NCBI Taxonomy" id="1605892"/>
    <lineage>
        <taxon>Bacteria</taxon>
        <taxon>Pseudomonadati</taxon>
        <taxon>Bacteroidota</taxon>
        <taxon>Bacteroidia</taxon>
        <taxon>Bacteroidales</taxon>
        <taxon>Dysgonomonadaceae</taxon>
        <taxon>Dysgonomonas</taxon>
    </lineage>
</organism>
<evidence type="ECO:0000256" key="1">
    <source>
        <dbReference type="SAM" id="Coils"/>
    </source>
</evidence>
<dbReference type="AlphaFoldDB" id="A0A2V3PL46"/>
<evidence type="ECO:0000313" key="3">
    <source>
        <dbReference type="Proteomes" id="UP000247973"/>
    </source>
</evidence>
<protein>
    <submittedName>
        <fullName evidence="2">Uncharacterized protein</fullName>
    </submittedName>
</protein>
<name>A0A2V3PL46_9BACT</name>
<gene>
    <name evidence="2" type="ORF">CLV62_12415</name>
</gene>
<comment type="caution">
    <text evidence="2">The sequence shown here is derived from an EMBL/GenBank/DDBJ whole genome shotgun (WGS) entry which is preliminary data.</text>
</comment>
<dbReference type="RefSeq" id="WP_110311740.1">
    <property type="nucleotide sequence ID" value="NZ_QICL01000024.1"/>
</dbReference>
<dbReference type="OrthoDB" id="995060at2"/>
<dbReference type="Proteomes" id="UP000247973">
    <property type="component" value="Unassembled WGS sequence"/>
</dbReference>
<dbReference type="EMBL" id="QICL01000024">
    <property type="protein sequence ID" value="PXV61860.1"/>
    <property type="molecule type" value="Genomic_DNA"/>
</dbReference>
<accession>A0A2V3PL46</accession>
<keyword evidence="3" id="KW-1185">Reference proteome</keyword>